<dbReference type="Proteomes" id="UP000239735">
    <property type="component" value="Unassembled WGS sequence"/>
</dbReference>
<reference evidence="5" key="1">
    <citation type="submission" date="2018-02" db="EMBL/GenBank/DDBJ databases">
        <authorList>
            <person name="Hausmann B."/>
        </authorList>
    </citation>
    <scope>NUCLEOTIDE SEQUENCE [LARGE SCALE GENOMIC DNA]</scope>
    <source>
        <strain evidence="5">Peat soil MAG SbA5</strain>
    </source>
</reference>
<dbReference type="AlphaFoldDB" id="A0A2N9M033"/>
<dbReference type="PANTHER" id="PTHR43356">
    <property type="entry name" value="PHOSPHATE ACETYLTRANSFERASE"/>
    <property type="match status" value="1"/>
</dbReference>
<dbReference type="GO" id="GO:0016746">
    <property type="term" value="F:acyltransferase activity"/>
    <property type="evidence" value="ECO:0007669"/>
    <property type="project" value="UniProtKB-KW"/>
</dbReference>
<dbReference type="NCBIfam" id="NF008852">
    <property type="entry name" value="PRK11890.1"/>
    <property type="match status" value="1"/>
</dbReference>
<dbReference type="Pfam" id="PF01515">
    <property type="entry name" value="PTA_PTB"/>
    <property type="match status" value="1"/>
</dbReference>
<gene>
    <name evidence="4" type="primary">pta_2</name>
    <name evidence="4" type="ORF">SBA5_70006</name>
</gene>
<dbReference type="PANTHER" id="PTHR43356:SF2">
    <property type="entry name" value="PHOSPHATE ACETYLTRANSFERASE"/>
    <property type="match status" value="1"/>
</dbReference>
<feature type="domain" description="Phosphate acetyl/butaryl transferase" evidence="3">
    <location>
        <begin position="253"/>
        <end position="469"/>
    </location>
</feature>
<dbReference type="InterPro" id="IPR029069">
    <property type="entry name" value="HotDog_dom_sf"/>
</dbReference>
<dbReference type="EMBL" id="OKRB01000130">
    <property type="protein sequence ID" value="SPE28825.1"/>
    <property type="molecule type" value="Genomic_DNA"/>
</dbReference>
<dbReference type="NCBIfam" id="NF006045">
    <property type="entry name" value="PRK08190.1"/>
    <property type="match status" value="1"/>
</dbReference>
<dbReference type="Gene3D" id="3.40.718.10">
    <property type="entry name" value="Isopropylmalate Dehydrogenase"/>
    <property type="match status" value="1"/>
</dbReference>
<evidence type="ECO:0000259" key="3">
    <source>
        <dbReference type="Pfam" id="PF01515"/>
    </source>
</evidence>
<evidence type="ECO:0000256" key="2">
    <source>
        <dbReference type="ARBA" id="ARBA00023315"/>
    </source>
</evidence>
<sequence>MAFSLHIGRRWSGKGTSMNLGFIENKTYDEISVGDTARTEHVLTTEDAMAWASISGFTAVLDSEGLIDRAVSSMLPTGPNMWCASLISGLFATNLPGPGCSLTSVSLTFHNRIRVGERILVKVEVTAKDDSTKTVIFDCEASNDASASVFTGTAQLIAPVEKLRLSTLPVPKLIVNNPHRHHLGFIARAASKPAVKTAIVWPCDELSLGGAIQAYKDGLIVPVLVGSEAAIRNIAGTMQLDLGSIPIVDVDVSRDAAIRAVEMARKGEVQMLMKGSLQTEELMKAVASREGGLRTGRHISHVFALDVPSYHKTLFVTDAAVNIETDLETKIDILQNAIDMMVELGVVNPKVAILSAVESVTPAIPSTLDAAALCKMVERGQITGAIVDGPLAFDNAISSDAARIKKIKSPVAGDPDLLMVPNLEAGNILFKELQYLAGALAAGVVVGAKVPVVLTGRADGEQARMASCALGILLAKPAPDLEG</sequence>
<dbReference type="InterPro" id="IPR002505">
    <property type="entry name" value="PTA_PTB"/>
</dbReference>
<keyword evidence="2" id="KW-0012">Acyltransferase</keyword>
<organism evidence="4 5">
    <name type="scientific">Candidatus Sulfuritelmatomonas gaucii</name>
    <dbReference type="NCBI Taxonomy" id="2043161"/>
    <lineage>
        <taxon>Bacteria</taxon>
        <taxon>Pseudomonadati</taxon>
        <taxon>Acidobacteriota</taxon>
        <taxon>Terriglobia</taxon>
        <taxon>Terriglobales</taxon>
        <taxon>Acidobacteriaceae</taxon>
        <taxon>Candidatus Sulfuritelmatomonas</taxon>
    </lineage>
</organism>
<protein>
    <submittedName>
        <fullName evidence="4">Phosphate acetyltransferase</fullName>
    </submittedName>
</protein>
<dbReference type="SUPFAM" id="SSF53659">
    <property type="entry name" value="Isocitrate/Isopropylmalate dehydrogenase-like"/>
    <property type="match status" value="1"/>
</dbReference>
<accession>A0A2N9M033</accession>
<proteinExistence type="predicted"/>
<evidence type="ECO:0000313" key="5">
    <source>
        <dbReference type="Proteomes" id="UP000239735"/>
    </source>
</evidence>
<name>A0A2N9M033_9BACT</name>
<keyword evidence="1 4" id="KW-0808">Transferase</keyword>
<dbReference type="InterPro" id="IPR050500">
    <property type="entry name" value="Phos_Acetyltrans/Butyryltrans"/>
</dbReference>
<dbReference type="Gene3D" id="3.10.129.10">
    <property type="entry name" value="Hotdog Thioesterase"/>
    <property type="match status" value="1"/>
</dbReference>
<dbReference type="SUPFAM" id="SSF54637">
    <property type="entry name" value="Thioesterase/thiol ester dehydrase-isomerase"/>
    <property type="match status" value="1"/>
</dbReference>
<evidence type="ECO:0000256" key="1">
    <source>
        <dbReference type="ARBA" id="ARBA00022679"/>
    </source>
</evidence>
<evidence type="ECO:0000313" key="4">
    <source>
        <dbReference type="EMBL" id="SPE28825.1"/>
    </source>
</evidence>